<evidence type="ECO:0000313" key="3">
    <source>
        <dbReference type="EMBL" id="SHL02952.1"/>
    </source>
</evidence>
<keyword evidence="2" id="KW-1133">Transmembrane helix</keyword>
<dbReference type="Proteomes" id="UP000184130">
    <property type="component" value="Unassembled WGS sequence"/>
</dbReference>
<keyword evidence="2" id="KW-0472">Membrane</keyword>
<organism evidence="3 4">
    <name type="scientific">Xylanibacter ruminicola</name>
    <name type="common">Prevotella ruminicola</name>
    <dbReference type="NCBI Taxonomy" id="839"/>
    <lineage>
        <taxon>Bacteria</taxon>
        <taxon>Pseudomonadati</taxon>
        <taxon>Bacteroidota</taxon>
        <taxon>Bacteroidia</taxon>
        <taxon>Bacteroidales</taxon>
        <taxon>Prevotellaceae</taxon>
        <taxon>Xylanibacter</taxon>
    </lineage>
</organism>
<feature type="transmembrane region" description="Helical" evidence="2">
    <location>
        <begin position="123"/>
        <end position="143"/>
    </location>
</feature>
<sequence>MEIAIIWRDLYSLVSTDLWIIIPALFTLLSMGVMLWKISSYSSISYPSQKMPQAIKLLASIMFFVWASGYLLYYLALKYDNSNTTELLFRSATSSIQLFFGGVDSNVCDKLHDTGHLVLSSNLAFVSFLAMGCTVAFVSLLILSRFRVYISLWWLAIWARRSVYHRLFIFFGINEESVLLAKDIIEREEGNAKDSYHIIFVEKTLKGQNEEEKNGWDSMVNLFTHRKKTFDTVNKLNAFLAIMNGEFKAEINCPQDVFNALGLGDIRKIIQNIKGGDNSEIHLFCLNDNELRDENVFAAMELQQDVTLIECAQRAKTTIHCLARYNSVNRAIEDINTISGIDIRIVDPSHLSIELLKHDVNQHPVNFVDIDKEKNIGTVKSAFTCLIVGFGETGKDALRFLYEYGAFVDSKSNDKFTFRSPFSCHVVDSQIDTLKSPFVNAAPSMFGGDNSGLIEFHKINFNSPEFYLQLLPDLISKLNYIVIATGDDEANMTLAVRIMKYAMRKGRDFNKMRIYVRSYEPELLPYMEKIAKHYNEDETRIVIFGKKKEIFQYDNIVHDKFEDKGKHYYETYRSLKVDPDNDEGSWDERRGVLTGSKKENKKKKTYEDIPVEERTKPSVANLQKLRRKESQDKSNALHEGTKIRILTEVNCLMTIGNKIFPDFEDVDPEKSAHSIRNEKKQYIGLSNDEAILIDNLAKLEHLRWNASHEAMGYSFLPIGKLPERCCDETLMLHNCLCPWEKLDNETSQVSYIKDYKAFDYGVVETSIYEKMKSLCRILDK</sequence>
<dbReference type="RefSeq" id="WP_073210173.1">
    <property type="nucleotide sequence ID" value="NZ_FRBD01000019.1"/>
</dbReference>
<evidence type="ECO:0000313" key="4">
    <source>
        <dbReference type="Proteomes" id="UP000184130"/>
    </source>
</evidence>
<gene>
    <name evidence="3" type="ORF">SAMN05216463_119104</name>
</gene>
<dbReference type="EMBL" id="FRBD01000019">
    <property type="protein sequence ID" value="SHL02952.1"/>
    <property type="molecule type" value="Genomic_DNA"/>
</dbReference>
<evidence type="ECO:0000256" key="1">
    <source>
        <dbReference type="SAM" id="MobiDB-lite"/>
    </source>
</evidence>
<protein>
    <submittedName>
        <fullName evidence="3">Uncharacterized protein</fullName>
    </submittedName>
</protein>
<proteinExistence type="predicted"/>
<dbReference type="AlphaFoldDB" id="A0A1M6XAF0"/>
<name>A0A1M6XAF0_XYLRU</name>
<accession>A0A1M6XAF0</accession>
<feature type="transmembrane region" description="Helical" evidence="2">
    <location>
        <begin position="18"/>
        <end position="36"/>
    </location>
</feature>
<keyword evidence="2" id="KW-0812">Transmembrane</keyword>
<dbReference type="Gene3D" id="6.20.350.10">
    <property type="match status" value="1"/>
</dbReference>
<feature type="region of interest" description="Disordered" evidence="1">
    <location>
        <begin position="579"/>
        <end position="607"/>
    </location>
</feature>
<reference evidence="3 4" key="1">
    <citation type="submission" date="2016-11" db="EMBL/GenBank/DDBJ databases">
        <authorList>
            <person name="Jaros S."/>
            <person name="Januszkiewicz K."/>
            <person name="Wedrychowicz H."/>
        </authorList>
    </citation>
    <scope>NUCLEOTIDE SEQUENCE [LARGE SCALE GENOMIC DNA]</scope>
    <source>
        <strain evidence="3 4">KHT3</strain>
    </source>
</reference>
<feature type="transmembrane region" description="Helical" evidence="2">
    <location>
        <begin position="57"/>
        <end position="76"/>
    </location>
</feature>
<evidence type="ECO:0000256" key="2">
    <source>
        <dbReference type="SAM" id="Phobius"/>
    </source>
</evidence>
<dbReference type="OrthoDB" id="1027683at2"/>